<keyword evidence="2 4" id="KW-0560">Oxidoreductase</keyword>
<dbReference type="EC" id="1.2.1.86" evidence="6"/>
<dbReference type="RefSeq" id="WP_420041431.1">
    <property type="nucleotide sequence ID" value="NZ_CP128986.1"/>
</dbReference>
<dbReference type="InterPro" id="IPR016163">
    <property type="entry name" value="Ald_DH_C"/>
</dbReference>
<dbReference type="CDD" id="cd07139">
    <property type="entry name" value="ALDH_AldA-Rv0768"/>
    <property type="match status" value="1"/>
</dbReference>
<dbReference type="FunFam" id="3.40.309.10:FF:000009">
    <property type="entry name" value="Aldehyde dehydrogenase A"/>
    <property type="match status" value="1"/>
</dbReference>
<feature type="active site" evidence="3">
    <location>
        <position position="255"/>
    </location>
</feature>
<dbReference type="Pfam" id="PF00171">
    <property type="entry name" value="Aldedh"/>
    <property type="match status" value="1"/>
</dbReference>
<evidence type="ECO:0000256" key="1">
    <source>
        <dbReference type="ARBA" id="ARBA00009986"/>
    </source>
</evidence>
<dbReference type="InterPro" id="IPR016162">
    <property type="entry name" value="Ald_DH_N"/>
</dbReference>
<dbReference type="FunFam" id="3.40.605.10:FF:000007">
    <property type="entry name" value="NAD/NADP-dependent betaine aldehyde dehydrogenase"/>
    <property type="match status" value="1"/>
</dbReference>
<dbReference type="PANTHER" id="PTHR42804:SF1">
    <property type="entry name" value="ALDEHYDE DEHYDROGENASE-RELATED"/>
    <property type="match status" value="1"/>
</dbReference>
<evidence type="ECO:0000259" key="5">
    <source>
        <dbReference type="Pfam" id="PF00171"/>
    </source>
</evidence>
<dbReference type="GO" id="GO:0034832">
    <property type="term" value="F:geranial dehydrogenase activity"/>
    <property type="evidence" value="ECO:0007669"/>
    <property type="project" value="UniProtKB-EC"/>
</dbReference>
<evidence type="ECO:0000256" key="3">
    <source>
        <dbReference type="PROSITE-ProRule" id="PRU10007"/>
    </source>
</evidence>
<dbReference type="Gene3D" id="3.40.309.10">
    <property type="entry name" value="Aldehyde Dehydrogenase, Chain A, domain 2"/>
    <property type="match status" value="1"/>
</dbReference>
<evidence type="ECO:0000256" key="4">
    <source>
        <dbReference type="RuleBase" id="RU003345"/>
    </source>
</evidence>
<dbReference type="PANTHER" id="PTHR42804">
    <property type="entry name" value="ALDEHYDE DEHYDROGENASE"/>
    <property type="match status" value="1"/>
</dbReference>
<organism evidence="6">
    <name type="scientific">Gordonia sp. MP11Mi</name>
    <dbReference type="NCBI Taxonomy" id="3022769"/>
    <lineage>
        <taxon>Bacteria</taxon>
        <taxon>Bacillati</taxon>
        <taxon>Actinomycetota</taxon>
        <taxon>Actinomycetes</taxon>
        <taxon>Mycobacteriales</taxon>
        <taxon>Gordoniaceae</taxon>
        <taxon>Gordonia</taxon>
    </lineage>
</organism>
<feature type="domain" description="Aldehyde dehydrogenase" evidence="5">
    <location>
        <begin position="17"/>
        <end position="479"/>
    </location>
</feature>
<dbReference type="InterPro" id="IPR029510">
    <property type="entry name" value="Ald_DH_CS_GLU"/>
</dbReference>
<dbReference type="InterPro" id="IPR015590">
    <property type="entry name" value="Aldehyde_DH_dom"/>
</dbReference>
<name>A0AA97CTI2_9ACTN</name>
<evidence type="ECO:0000313" key="6">
    <source>
        <dbReference type="EMBL" id="WOC12180.1"/>
    </source>
</evidence>
<dbReference type="SUPFAM" id="SSF53720">
    <property type="entry name" value="ALDH-like"/>
    <property type="match status" value="1"/>
</dbReference>
<gene>
    <name evidence="6" type="primary">geoB_2</name>
    <name evidence="6" type="ORF">MP11Mi_12620</name>
</gene>
<proteinExistence type="inferred from homology"/>
<dbReference type="EMBL" id="CP128986">
    <property type="protein sequence ID" value="WOC12180.1"/>
    <property type="molecule type" value="Genomic_DNA"/>
</dbReference>
<dbReference type="Gene3D" id="3.40.605.10">
    <property type="entry name" value="Aldehyde Dehydrogenase, Chain A, domain 1"/>
    <property type="match status" value="1"/>
</dbReference>
<reference evidence="6" key="1">
    <citation type="submission" date="2023-06" db="EMBL/GenBank/DDBJ databases">
        <title>Gordonia sp. nov. and Pseudochrobactrum sp. nov., two species isolated from the burying beetle Nicrophorus vespilloides.</title>
        <authorList>
            <person name="Poehlein A."/>
            <person name="Guzman J."/>
            <person name="Daniel R."/>
            <person name="Vilcinskas A."/>
        </authorList>
    </citation>
    <scope>NUCLEOTIDE SEQUENCE</scope>
    <source>
        <strain evidence="6">MP11Mi</strain>
    </source>
</reference>
<dbReference type="InterPro" id="IPR016161">
    <property type="entry name" value="Ald_DH/histidinol_DH"/>
</dbReference>
<dbReference type="PROSITE" id="PS00687">
    <property type="entry name" value="ALDEHYDE_DEHYDR_GLU"/>
    <property type="match status" value="1"/>
</dbReference>
<evidence type="ECO:0000256" key="2">
    <source>
        <dbReference type="ARBA" id="ARBA00023002"/>
    </source>
</evidence>
<accession>A0AA97CTI2</accession>
<dbReference type="AlphaFoldDB" id="A0AA97CTI2"/>
<sequence>MSGIVRKRDSLFIGGQWQQPTSAANISWVNPFTEEVFGSLPAASERDVDTAVAAAQSAFASWRDTPAAERAATLHRFAETLENRAEERAQLVSQENGMAIELARFAEGVAPVQLLRYYADLVASGAADQEVRQSQPFPGVTRITRKPVGVVAAIAPWNFPAILSMFKIAPALAAGCAVVLKPSPETSLDSYVLAEASVEAGLPAGLLSVVPGDAELGRYLVSHPGVAKVAFTGSTRAGREIGKQCGELIRPVTLELGGKSAAVVLDDADVDATVQGLAAASFINCGQTCYASTRILLPSGRYDEFSEAIASMAASLPVGDPMDPSTVIGPLASDKQRERVLSYIDLGRSGGARVLTGGGTPDSQDRGFFVEPTVFGDVTPDSEIAREEIFGPVVVLLAYDGEDDAIAIANDSAYGLGGTVWSADVAHADAIADRMDSGSVGINGFSLDWNSPFGGVKDSGVGRELGPEGLAAYQQTQSVFHN</sequence>
<comment type="similarity">
    <text evidence="1 4">Belongs to the aldehyde dehydrogenase family.</text>
</comment>
<protein>
    <submittedName>
        <fullName evidence="6">Geranial dehydrogenase</fullName>
        <ecNumber evidence="6">1.2.1.86</ecNumber>
    </submittedName>
</protein>